<dbReference type="PANTHER" id="PTHR39321:SF3">
    <property type="entry name" value="PHOSPHOPANTETHEINE ADENYLYLTRANSFERASE"/>
    <property type="match status" value="1"/>
</dbReference>
<evidence type="ECO:0000256" key="8">
    <source>
        <dbReference type="ARBA" id="ARBA00022840"/>
    </source>
</evidence>
<evidence type="ECO:0000259" key="12">
    <source>
        <dbReference type="Pfam" id="PF01467"/>
    </source>
</evidence>
<evidence type="ECO:0000256" key="10">
    <source>
        <dbReference type="ARBA" id="ARBA00048721"/>
    </source>
</evidence>
<organism evidence="13 14">
    <name type="scientific">Shewanella youngdeokensis</name>
    <dbReference type="NCBI Taxonomy" id="2999068"/>
    <lineage>
        <taxon>Bacteria</taxon>
        <taxon>Pseudomonadati</taxon>
        <taxon>Pseudomonadota</taxon>
        <taxon>Gammaproteobacteria</taxon>
        <taxon>Alteromonadales</taxon>
        <taxon>Shewanellaceae</taxon>
        <taxon>Shewanella</taxon>
    </lineage>
</organism>
<keyword evidence="6 11" id="KW-0548">Nucleotidyltransferase</keyword>
<dbReference type="Proteomes" id="UP001529491">
    <property type="component" value="Chromosome"/>
</dbReference>
<keyword evidence="9 11" id="KW-0520">NAD</keyword>
<sequence>MKIGILGGTFDPLHFGHIRPAIEVKQQLELDEIWLMPNHIPPHKNTTHVSTVDRLAMAQAACEQYPELKLCTIEAKRDTPSYTVTTLTTLKQQYPQHEFYFLMGMDSFLSLQSWHQWQRLFTLCHLVVCQRPGWQLSADHPMQAIITAQEANTVVNATSKSGNIFQVPITEQPFSSTQIRANLAQQLPTDAALPASVQQYIAQHQLYSSKA</sequence>
<dbReference type="InterPro" id="IPR014729">
    <property type="entry name" value="Rossmann-like_a/b/a_fold"/>
</dbReference>
<dbReference type="SUPFAM" id="SSF52374">
    <property type="entry name" value="Nucleotidylyl transferase"/>
    <property type="match status" value="1"/>
</dbReference>
<evidence type="ECO:0000256" key="4">
    <source>
        <dbReference type="ARBA" id="ARBA00022642"/>
    </source>
</evidence>
<proteinExistence type="inferred from homology"/>
<dbReference type="NCBIfam" id="TIGR00482">
    <property type="entry name" value="nicotinate (nicotinamide) nucleotide adenylyltransferase"/>
    <property type="match status" value="1"/>
</dbReference>
<evidence type="ECO:0000313" key="14">
    <source>
        <dbReference type="Proteomes" id="UP001529491"/>
    </source>
</evidence>
<comment type="similarity">
    <text evidence="3 11">Belongs to the NadD family.</text>
</comment>
<keyword evidence="8 11" id="KW-0067">ATP-binding</keyword>
<dbReference type="NCBIfam" id="NF000839">
    <property type="entry name" value="PRK00071.1-1"/>
    <property type="match status" value="1"/>
</dbReference>
<dbReference type="HAMAP" id="MF_00244">
    <property type="entry name" value="NaMN_adenylyltr"/>
    <property type="match status" value="1"/>
</dbReference>
<evidence type="ECO:0000256" key="9">
    <source>
        <dbReference type="ARBA" id="ARBA00023027"/>
    </source>
</evidence>
<dbReference type="InterPro" id="IPR004821">
    <property type="entry name" value="Cyt_trans-like"/>
</dbReference>
<keyword evidence="5 11" id="KW-0808">Transferase</keyword>
<name>A0ABZ0K332_9GAMM</name>
<evidence type="ECO:0000313" key="13">
    <source>
        <dbReference type="EMBL" id="WOT06949.1"/>
    </source>
</evidence>
<protein>
    <recommendedName>
        <fullName evidence="11">Probable nicotinate-nucleotide adenylyltransferase</fullName>
        <ecNumber evidence="11">2.7.7.18</ecNumber>
    </recommendedName>
    <alternativeName>
        <fullName evidence="11">Deamido-NAD(+) diphosphorylase</fullName>
    </alternativeName>
    <alternativeName>
        <fullName evidence="11">Deamido-NAD(+) pyrophosphorylase</fullName>
    </alternativeName>
    <alternativeName>
        <fullName evidence="11">Nicotinate mononucleotide adenylyltransferase</fullName>
        <shortName evidence="11">NaMN adenylyltransferase</shortName>
    </alternativeName>
</protein>
<dbReference type="Gene3D" id="3.40.50.620">
    <property type="entry name" value="HUPs"/>
    <property type="match status" value="1"/>
</dbReference>
<dbReference type="CDD" id="cd02165">
    <property type="entry name" value="NMNAT"/>
    <property type="match status" value="1"/>
</dbReference>
<gene>
    <name evidence="11 13" type="primary">nadD</name>
    <name evidence="13" type="ORF">RGE70_03660</name>
</gene>
<reference evidence="13 14" key="1">
    <citation type="submission" date="2023-10" db="EMBL/GenBank/DDBJ databases">
        <title>Complete genome sequence of Shewanella sp. DAU334.</title>
        <authorList>
            <person name="Lee Y.-S."/>
            <person name="Jeong H.-R."/>
            <person name="Hwang E.-J."/>
            <person name="Choi Y.-L."/>
            <person name="Kim G.-D."/>
        </authorList>
    </citation>
    <scope>NUCLEOTIDE SEQUENCE [LARGE SCALE GENOMIC DNA]</scope>
    <source>
        <strain evidence="13 14">DAU334</strain>
    </source>
</reference>
<comment type="catalytic activity">
    <reaction evidence="10 11">
        <text>nicotinate beta-D-ribonucleotide + ATP + H(+) = deamido-NAD(+) + diphosphate</text>
        <dbReference type="Rhea" id="RHEA:22860"/>
        <dbReference type="ChEBI" id="CHEBI:15378"/>
        <dbReference type="ChEBI" id="CHEBI:30616"/>
        <dbReference type="ChEBI" id="CHEBI:33019"/>
        <dbReference type="ChEBI" id="CHEBI:57502"/>
        <dbReference type="ChEBI" id="CHEBI:58437"/>
        <dbReference type="EC" id="2.7.7.18"/>
    </reaction>
</comment>
<evidence type="ECO:0000256" key="1">
    <source>
        <dbReference type="ARBA" id="ARBA00002324"/>
    </source>
</evidence>
<evidence type="ECO:0000256" key="2">
    <source>
        <dbReference type="ARBA" id="ARBA00005019"/>
    </source>
</evidence>
<evidence type="ECO:0000256" key="7">
    <source>
        <dbReference type="ARBA" id="ARBA00022741"/>
    </source>
</evidence>
<dbReference type="EC" id="2.7.7.18" evidence="11"/>
<comment type="pathway">
    <text evidence="2 11">Cofactor biosynthesis; NAD(+) biosynthesis; deamido-NAD(+) from nicotinate D-ribonucleotide: step 1/1.</text>
</comment>
<evidence type="ECO:0000256" key="11">
    <source>
        <dbReference type="HAMAP-Rule" id="MF_00244"/>
    </source>
</evidence>
<dbReference type="NCBIfam" id="TIGR00125">
    <property type="entry name" value="cyt_tran_rel"/>
    <property type="match status" value="1"/>
</dbReference>
<keyword evidence="7 11" id="KW-0547">Nucleotide-binding</keyword>
<evidence type="ECO:0000256" key="5">
    <source>
        <dbReference type="ARBA" id="ARBA00022679"/>
    </source>
</evidence>
<dbReference type="PANTHER" id="PTHR39321">
    <property type="entry name" value="NICOTINATE-NUCLEOTIDE ADENYLYLTRANSFERASE-RELATED"/>
    <property type="match status" value="1"/>
</dbReference>
<keyword evidence="4 11" id="KW-0662">Pyridine nucleotide biosynthesis</keyword>
<evidence type="ECO:0000256" key="3">
    <source>
        <dbReference type="ARBA" id="ARBA00009014"/>
    </source>
</evidence>
<dbReference type="GO" id="GO:0004515">
    <property type="term" value="F:nicotinate-nucleotide adenylyltransferase activity"/>
    <property type="evidence" value="ECO:0007669"/>
    <property type="project" value="UniProtKB-EC"/>
</dbReference>
<dbReference type="RefSeq" id="WP_310472911.1">
    <property type="nucleotide sequence ID" value="NZ_CP136522.1"/>
</dbReference>
<dbReference type="NCBIfam" id="NF000840">
    <property type="entry name" value="PRK00071.1-3"/>
    <property type="match status" value="1"/>
</dbReference>
<accession>A0ABZ0K332</accession>
<keyword evidence="14" id="KW-1185">Reference proteome</keyword>
<feature type="domain" description="Cytidyltransferase-like" evidence="12">
    <location>
        <begin position="5"/>
        <end position="181"/>
    </location>
</feature>
<comment type="function">
    <text evidence="1 11">Catalyzes the reversible adenylation of nicotinate mononucleotide (NaMN) to nicotinic acid adenine dinucleotide (NaAD).</text>
</comment>
<dbReference type="Pfam" id="PF01467">
    <property type="entry name" value="CTP_transf_like"/>
    <property type="match status" value="1"/>
</dbReference>
<evidence type="ECO:0000256" key="6">
    <source>
        <dbReference type="ARBA" id="ARBA00022695"/>
    </source>
</evidence>
<dbReference type="EMBL" id="CP136522">
    <property type="protein sequence ID" value="WOT06949.1"/>
    <property type="molecule type" value="Genomic_DNA"/>
</dbReference>
<dbReference type="InterPro" id="IPR005248">
    <property type="entry name" value="NadD/NMNAT"/>
</dbReference>